<organism evidence="3 4">
    <name type="scientific">Waddlia chondrophila (strain ATCC VR-1470 / WSU 86-1044)</name>
    <dbReference type="NCBI Taxonomy" id="716544"/>
    <lineage>
        <taxon>Bacteria</taxon>
        <taxon>Pseudomonadati</taxon>
        <taxon>Chlamydiota</taxon>
        <taxon>Chlamydiia</taxon>
        <taxon>Parachlamydiales</taxon>
        <taxon>Waddliaceae</taxon>
        <taxon>Waddlia</taxon>
    </lineage>
</organism>
<dbReference type="STRING" id="716544.wcw_1222"/>
<feature type="transmembrane region" description="Helical" evidence="1">
    <location>
        <begin position="7"/>
        <end position="28"/>
    </location>
</feature>
<dbReference type="RefSeq" id="WP_013182291.1">
    <property type="nucleotide sequence ID" value="NC_014225.1"/>
</dbReference>
<proteinExistence type="predicted"/>
<protein>
    <recommendedName>
        <fullName evidence="2">Mce/MlaD domain-containing protein</fullName>
    </recommendedName>
</protein>
<feature type="domain" description="Mce/MlaD" evidence="2">
    <location>
        <begin position="36"/>
        <end position="123"/>
    </location>
</feature>
<dbReference type="AlphaFoldDB" id="D6YWR8"/>
<evidence type="ECO:0000313" key="4">
    <source>
        <dbReference type="Proteomes" id="UP000001505"/>
    </source>
</evidence>
<reference evidence="3 4" key="1">
    <citation type="journal article" date="2010" name="PLoS ONE">
        <title>The Waddlia genome: a window into chlamydial biology.</title>
        <authorList>
            <person name="Bertelli C."/>
            <person name="Collyn F."/>
            <person name="Croxatto A."/>
            <person name="Ruckert C."/>
            <person name="Polkinghorne A."/>
            <person name="Kebbi-Beghdadi C."/>
            <person name="Goesmann A."/>
            <person name="Vaughan L."/>
            <person name="Greub G."/>
        </authorList>
    </citation>
    <scope>NUCLEOTIDE SEQUENCE [LARGE SCALE GENOMIC DNA]</scope>
    <source>
        <strain evidence="4">ATCC VR-1470 / WSU 86-1044</strain>
    </source>
</reference>
<gene>
    <name evidence="3" type="ordered locus">wcw_1222</name>
</gene>
<name>D6YWR8_WADCW</name>
<dbReference type="Proteomes" id="UP000001505">
    <property type="component" value="Chromosome"/>
</dbReference>
<sequence>MQDQMKNMLIAIFIITALAIIVFMVIFLHPYTGDEGQILHVRFTDIDKVSVGTRVTFAGKPVGEVTKISVLPEVRLGRTEKKGDVYVYELTLAVDSNLKVYNSDKVSLRTSGLLGEKSISIDPEPIKPGEKLRLVNDEIIYAEGTGSVEDTFNEFKEVADKFDKVLELITEALQELKDRGMWENIANTADNISEITARLSERWNDVDDTIVSLSEAASNTKNITERIHTGEGTLGRIVSSDDLYLRTNSILSKGETAMDDINHYGILFHLDKGWQRLRARRLNLMQKLRTPQEFRNFFNDEINQISTSISRVSMVLDKSECYPCLMDDCEYQKVFAELMRRVESLEENVKMFNIQTVDCEVKKTELSECYY</sequence>
<dbReference type="eggNOG" id="COG1463">
    <property type="taxonomic scope" value="Bacteria"/>
</dbReference>
<dbReference type="InterPro" id="IPR003399">
    <property type="entry name" value="Mce/MlaD"/>
</dbReference>
<dbReference type="KEGG" id="wch:wcw_1222"/>
<dbReference type="Pfam" id="PF02470">
    <property type="entry name" value="MlaD"/>
    <property type="match status" value="1"/>
</dbReference>
<accession>D6YWR8</accession>
<keyword evidence="1" id="KW-1133">Transmembrane helix</keyword>
<dbReference type="PANTHER" id="PTHR33371:SF4">
    <property type="entry name" value="INTERMEMBRANE PHOSPHOLIPID TRANSPORT SYSTEM BINDING PROTEIN MLAD"/>
    <property type="match status" value="1"/>
</dbReference>
<keyword evidence="4" id="KW-1185">Reference proteome</keyword>
<dbReference type="PANTHER" id="PTHR33371">
    <property type="entry name" value="INTERMEMBRANE PHOSPHOLIPID TRANSPORT SYSTEM BINDING PROTEIN MLAD-RELATED"/>
    <property type="match status" value="1"/>
</dbReference>
<dbReference type="HOGENOM" id="CLU_683040_0_0_0"/>
<keyword evidence="1" id="KW-0812">Transmembrane</keyword>
<dbReference type="InterPro" id="IPR052336">
    <property type="entry name" value="MlaD_Phospholipid_Transporter"/>
</dbReference>
<evidence type="ECO:0000313" key="3">
    <source>
        <dbReference type="EMBL" id="ADI38579.1"/>
    </source>
</evidence>
<evidence type="ECO:0000256" key="1">
    <source>
        <dbReference type="SAM" id="Phobius"/>
    </source>
</evidence>
<dbReference type="EMBL" id="CP001928">
    <property type="protein sequence ID" value="ADI38579.1"/>
    <property type="molecule type" value="Genomic_DNA"/>
</dbReference>
<dbReference type="OrthoDB" id="20481at2"/>
<keyword evidence="1" id="KW-0472">Membrane</keyword>
<evidence type="ECO:0000259" key="2">
    <source>
        <dbReference type="Pfam" id="PF02470"/>
    </source>
</evidence>